<dbReference type="EC" id="2.7.13.3" evidence="3"/>
<feature type="domain" description="PAS" evidence="17">
    <location>
        <begin position="451"/>
        <end position="522"/>
    </location>
</feature>
<organism evidence="19 20">
    <name type="scientific">Methylobacterium brachiatum</name>
    <dbReference type="NCBI Taxonomy" id="269660"/>
    <lineage>
        <taxon>Bacteria</taxon>
        <taxon>Pseudomonadati</taxon>
        <taxon>Pseudomonadota</taxon>
        <taxon>Alphaproteobacteria</taxon>
        <taxon>Hyphomicrobiales</taxon>
        <taxon>Methylobacteriaceae</taxon>
        <taxon>Methylobacterium</taxon>
    </lineage>
</organism>
<evidence type="ECO:0000256" key="7">
    <source>
        <dbReference type="ARBA" id="ARBA00022692"/>
    </source>
</evidence>
<dbReference type="SMART" id="SM00091">
    <property type="entry name" value="PAS"/>
    <property type="match status" value="1"/>
</dbReference>
<dbReference type="Pfam" id="PF19312">
    <property type="entry name" value="NtrY_N"/>
    <property type="match status" value="1"/>
</dbReference>
<reference evidence="19" key="1">
    <citation type="submission" date="2024-06" db="EMBL/GenBank/DDBJ databases">
        <authorList>
            <person name="Campbell A.G."/>
        </authorList>
    </citation>
    <scope>NUCLEOTIDE SEQUENCE</scope>
    <source>
        <strain evidence="19">EM17</strain>
    </source>
</reference>
<evidence type="ECO:0000256" key="10">
    <source>
        <dbReference type="ARBA" id="ARBA00022840"/>
    </source>
</evidence>
<feature type="transmembrane region" description="Helical" evidence="15">
    <location>
        <begin position="119"/>
        <end position="143"/>
    </location>
</feature>
<dbReference type="InterPro" id="IPR036097">
    <property type="entry name" value="HisK_dim/P_sf"/>
</dbReference>
<feature type="transmembrane region" description="Helical" evidence="15">
    <location>
        <begin position="163"/>
        <end position="186"/>
    </location>
</feature>
<keyword evidence="12" id="KW-0902">Two-component regulatory system</keyword>
<dbReference type="InterPro" id="IPR045671">
    <property type="entry name" value="NtrY-like_N"/>
</dbReference>
<dbReference type="EMBL" id="JBELQD010000045">
    <property type="protein sequence ID" value="MER2291395.1"/>
    <property type="molecule type" value="Genomic_DNA"/>
</dbReference>
<dbReference type="InterPro" id="IPR013767">
    <property type="entry name" value="PAS_fold"/>
</dbReference>
<keyword evidence="20" id="KW-1185">Reference proteome</keyword>
<dbReference type="Pfam" id="PF00989">
    <property type="entry name" value="PAS"/>
    <property type="match status" value="1"/>
</dbReference>
<dbReference type="PANTHER" id="PTHR43065:SF10">
    <property type="entry name" value="PEROXIDE STRESS-ACTIVATED HISTIDINE KINASE MAK3"/>
    <property type="match status" value="1"/>
</dbReference>
<dbReference type="InterPro" id="IPR017232">
    <property type="entry name" value="NtrY"/>
</dbReference>
<evidence type="ECO:0000259" key="17">
    <source>
        <dbReference type="PROSITE" id="PS50112"/>
    </source>
</evidence>
<dbReference type="CDD" id="cd06225">
    <property type="entry name" value="HAMP"/>
    <property type="match status" value="1"/>
</dbReference>
<evidence type="ECO:0000256" key="12">
    <source>
        <dbReference type="ARBA" id="ARBA00023012"/>
    </source>
</evidence>
<evidence type="ECO:0000259" key="16">
    <source>
        <dbReference type="PROSITE" id="PS50109"/>
    </source>
</evidence>
<keyword evidence="11 15" id="KW-1133">Transmembrane helix</keyword>
<comment type="caution">
    <text evidence="19">The sequence shown here is derived from an EMBL/GenBank/DDBJ whole genome shotgun (WGS) entry which is preliminary data.</text>
</comment>
<dbReference type="PANTHER" id="PTHR43065">
    <property type="entry name" value="SENSOR HISTIDINE KINASE"/>
    <property type="match status" value="1"/>
</dbReference>
<comment type="catalytic activity">
    <reaction evidence="1">
        <text>ATP + protein L-histidine = ADP + protein N-phospho-L-histidine.</text>
        <dbReference type="EC" id="2.7.13.3"/>
    </reaction>
</comment>
<dbReference type="CDD" id="cd00082">
    <property type="entry name" value="HisKA"/>
    <property type="match status" value="1"/>
</dbReference>
<evidence type="ECO:0000256" key="5">
    <source>
        <dbReference type="ARBA" id="ARBA00022553"/>
    </source>
</evidence>
<dbReference type="Pfam" id="PF02518">
    <property type="entry name" value="HATPase_c"/>
    <property type="match status" value="1"/>
</dbReference>
<dbReference type="GO" id="GO:0005524">
    <property type="term" value="F:ATP binding"/>
    <property type="evidence" value="ECO:0007669"/>
    <property type="project" value="UniProtKB-KW"/>
</dbReference>
<gene>
    <name evidence="19" type="ORF">ABS770_24385</name>
</gene>
<dbReference type="InterPro" id="IPR000014">
    <property type="entry name" value="PAS"/>
</dbReference>
<dbReference type="SMART" id="SM00304">
    <property type="entry name" value="HAMP"/>
    <property type="match status" value="1"/>
</dbReference>
<dbReference type="InterPro" id="IPR036890">
    <property type="entry name" value="HATPase_C_sf"/>
</dbReference>
<sequence>MPFLRRSPPVEGPAPDPEGAARSSAEPVAEGAGEGSRPPAEETVQGTGQEAVAQETATQEAASEFSSDPDPGTPLAESLRPGPRGPGWIGAAVVVTALVSALATFLILAGVIRVTPTPAYGVTLLGINAALVLGLVFVIAWEARVFLHARKANAAVARLHSRIVGLFSLIAILPTVLLAVVASVTIDRGLSLGFTDRVRDVVLKSVEVADAYQENQCQSLAREIRILVDDLTRARPNFDRDRAWFENFLTTRATNLGLPVAQIMRGPTDVVARAKIDVLKQVRLPSAAAFEEAATSTDPICLLPSEGRVFAALLRMPAYDDAVLMVQREVSQLAIDFPGVSRAAAAEYLTYDSLRRSIQITFASVFLLIALIALLSAVWFGMNFANRFVAPIRRLINAADQVASGNFYAQVPTKKTSGDLAHLGESFNKMTQELRRQHTGLIAANDLIDTRRRFTEAVLSGVSPGVIGLDAAGFVTIANPAAERMLDLESEALIGQPLARAVPELAPVLAESESRPRALQQQQLQLTRSRGERTVTVRVTSEQAQGTSRGSVVTLDDITDLVQAQRSSAWGDVARRIAHEIKNPLTPIQLSAERIRRKYGKVITADKEVFDQCTATIVRQVDEIKRMVDEFSAFARMPKPAIAPNDLTEIAKQNLFMMRVAHPDIDFAFSAQGGAGSAEKIVAAFDIRLLSQVITNILKNAVEAVAEVPPAELGKGKIALSLAVEDGFAVITVTDNGKGFPVEGRQRLLEPYMTTREGGTGLGLAIVSKVLEEHGGGIALNDNPAGRGGQVQMRVPREHGPEPSASGPQTSPVTTEEKGAAPTAPRIAEMHA</sequence>
<dbReference type="CDD" id="cd00130">
    <property type="entry name" value="PAS"/>
    <property type="match status" value="1"/>
</dbReference>
<evidence type="ECO:0000313" key="20">
    <source>
        <dbReference type="Proteomes" id="UP001432995"/>
    </source>
</evidence>
<accession>A0ABV1R9M7</accession>
<dbReference type="InterPro" id="IPR035965">
    <property type="entry name" value="PAS-like_dom_sf"/>
</dbReference>
<dbReference type="Gene3D" id="3.30.565.10">
    <property type="entry name" value="Histidine kinase-like ATPase, C-terminal domain"/>
    <property type="match status" value="1"/>
</dbReference>
<keyword evidence="4" id="KW-1003">Cell membrane</keyword>
<dbReference type="InterPro" id="IPR003661">
    <property type="entry name" value="HisK_dim/P_dom"/>
</dbReference>
<evidence type="ECO:0000256" key="4">
    <source>
        <dbReference type="ARBA" id="ARBA00022475"/>
    </source>
</evidence>
<dbReference type="PIRSF" id="PIRSF037532">
    <property type="entry name" value="STHK_NtrY"/>
    <property type="match status" value="1"/>
</dbReference>
<name>A0ABV1R9M7_9HYPH</name>
<protein>
    <recommendedName>
        <fullName evidence="3">histidine kinase</fullName>
        <ecNumber evidence="3">2.7.13.3</ecNumber>
    </recommendedName>
</protein>
<keyword evidence="8" id="KW-0547">Nucleotide-binding</keyword>
<evidence type="ECO:0000256" key="11">
    <source>
        <dbReference type="ARBA" id="ARBA00022989"/>
    </source>
</evidence>
<dbReference type="SUPFAM" id="SSF55785">
    <property type="entry name" value="PYP-like sensor domain (PAS domain)"/>
    <property type="match status" value="1"/>
</dbReference>
<dbReference type="SMART" id="SM00387">
    <property type="entry name" value="HATPase_c"/>
    <property type="match status" value="1"/>
</dbReference>
<dbReference type="SUPFAM" id="SSF158472">
    <property type="entry name" value="HAMP domain-like"/>
    <property type="match status" value="1"/>
</dbReference>
<comment type="subcellular location">
    <subcellularLocation>
        <location evidence="2">Cell membrane</location>
        <topology evidence="2">Multi-pass membrane protein</topology>
    </subcellularLocation>
</comment>
<dbReference type="PROSITE" id="PS50885">
    <property type="entry name" value="HAMP"/>
    <property type="match status" value="1"/>
</dbReference>
<feature type="region of interest" description="Disordered" evidence="14">
    <location>
        <begin position="1"/>
        <end position="81"/>
    </location>
</feature>
<dbReference type="InterPro" id="IPR003660">
    <property type="entry name" value="HAMP_dom"/>
</dbReference>
<feature type="domain" description="HAMP" evidence="18">
    <location>
        <begin position="386"/>
        <end position="439"/>
    </location>
</feature>
<dbReference type="InterPro" id="IPR004358">
    <property type="entry name" value="Sig_transdc_His_kin-like_C"/>
</dbReference>
<feature type="compositionally biased region" description="Low complexity" evidence="14">
    <location>
        <begin position="47"/>
        <end position="62"/>
    </location>
</feature>
<evidence type="ECO:0000256" key="15">
    <source>
        <dbReference type="SAM" id="Phobius"/>
    </source>
</evidence>
<evidence type="ECO:0000259" key="18">
    <source>
        <dbReference type="PROSITE" id="PS50885"/>
    </source>
</evidence>
<evidence type="ECO:0000256" key="1">
    <source>
        <dbReference type="ARBA" id="ARBA00000085"/>
    </source>
</evidence>
<keyword evidence="9" id="KW-0418">Kinase</keyword>
<evidence type="ECO:0000256" key="14">
    <source>
        <dbReference type="SAM" id="MobiDB-lite"/>
    </source>
</evidence>
<evidence type="ECO:0000256" key="8">
    <source>
        <dbReference type="ARBA" id="ARBA00022741"/>
    </source>
</evidence>
<feature type="region of interest" description="Disordered" evidence="14">
    <location>
        <begin position="778"/>
        <end position="832"/>
    </location>
</feature>
<dbReference type="Pfam" id="PF00512">
    <property type="entry name" value="HisKA"/>
    <property type="match status" value="1"/>
</dbReference>
<dbReference type="PROSITE" id="PS50109">
    <property type="entry name" value="HIS_KIN"/>
    <property type="match status" value="1"/>
</dbReference>
<dbReference type="NCBIfam" id="TIGR00229">
    <property type="entry name" value="sensory_box"/>
    <property type="match status" value="1"/>
</dbReference>
<keyword evidence="7 15" id="KW-0812">Transmembrane</keyword>
<evidence type="ECO:0000256" key="13">
    <source>
        <dbReference type="ARBA" id="ARBA00023136"/>
    </source>
</evidence>
<evidence type="ECO:0000256" key="2">
    <source>
        <dbReference type="ARBA" id="ARBA00004651"/>
    </source>
</evidence>
<dbReference type="SMART" id="SM00388">
    <property type="entry name" value="HisKA"/>
    <property type="match status" value="1"/>
</dbReference>
<evidence type="ECO:0000313" key="19">
    <source>
        <dbReference type="EMBL" id="MER2291395.1"/>
    </source>
</evidence>
<dbReference type="PRINTS" id="PR00344">
    <property type="entry name" value="BCTRLSENSOR"/>
</dbReference>
<keyword evidence="6" id="KW-0808">Transferase</keyword>
<keyword evidence="13 15" id="KW-0472">Membrane</keyword>
<dbReference type="Gene3D" id="1.10.287.130">
    <property type="match status" value="1"/>
</dbReference>
<feature type="domain" description="Histidine kinase" evidence="16">
    <location>
        <begin position="576"/>
        <end position="799"/>
    </location>
</feature>
<feature type="transmembrane region" description="Helical" evidence="15">
    <location>
        <begin position="88"/>
        <end position="112"/>
    </location>
</feature>
<evidence type="ECO:0000256" key="3">
    <source>
        <dbReference type="ARBA" id="ARBA00012438"/>
    </source>
</evidence>
<dbReference type="Proteomes" id="UP001432995">
    <property type="component" value="Unassembled WGS sequence"/>
</dbReference>
<proteinExistence type="predicted"/>
<keyword evidence="10 19" id="KW-0067">ATP-binding</keyword>
<dbReference type="RefSeq" id="WP_350380751.1">
    <property type="nucleotide sequence ID" value="NZ_JBELQD010000045.1"/>
</dbReference>
<dbReference type="SUPFAM" id="SSF47384">
    <property type="entry name" value="Homodimeric domain of signal transducing histidine kinase"/>
    <property type="match status" value="1"/>
</dbReference>
<dbReference type="Gene3D" id="6.10.340.10">
    <property type="match status" value="1"/>
</dbReference>
<dbReference type="Gene3D" id="3.30.450.20">
    <property type="entry name" value="PAS domain"/>
    <property type="match status" value="1"/>
</dbReference>
<evidence type="ECO:0000256" key="6">
    <source>
        <dbReference type="ARBA" id="ARBA00022679"/>
    </source>
</evidence>
<dbReference type="SUPFAM" id="SSF55874">
    <property type="entry name" value="ATPase domain of HSP90 chaperone/DNA topoisomerase II/histidine kinase"/>
    <property type="match status" value="1"/>
</dbReference>
<dbReference type="InterPro" id="IPR005467">
    <property type="entry name" value="His_kinase_dom"/>
</dbReference>
<feature type="transmembrane region" description="Helical" evidence="15">
    <location>
        <begin position="360"/>
        <end position="382"/>
    </location>
</feature>
<dbReference type="Pfam" id="PF00672">
    <property type="entry name" value="HAMP"/>
    <property type="match status" value="1"/>
</dbReference>
<keyword evidence="5" id="KW-0597">Phosphoprotein</keyword>
<dbReference type="InterPro" id="IPR003594">
    <property type="entry name" value="HATPase_dom"/>
</dbReference>
<dbReference type="PROSITE" id="PS50112">
    <property type="entry name" value="PAS"/>
    <property type="match status" value="1"/>
</dbReference>
<evidence type="ECO:0000256" key="9">
    <source>
        <dbReference type="ARBA" id="ARBA00022777"/>
    </source>
</evidence>